<comment type="caution">
    <text evidence="1">The sequence shown here is derived from an EMBL/GenBank/DDBJ whole genome shotgun (WGS) entry which is preliminary data.</text>
</comment>
<gene>
    <name evidence="1" type="ORF">Tci_347556</name>
</gene>
<name>A0A699HAN8_TANCI</name>
<reference evidence="1" key="1">
    <citation type="journal article" date="2019" name="Sci. Rep.">
        <title>Draft genome of Tanacetum cinerariifolium, the natural source of mosquito coil.</title>
        <authorList>
            <person name="Yamashiro T."/>
            <person name="Shiraishi A."/>
            <person name="Satake H."/>
            <person name="Nakayama K."/>
        </authorList>
    </citation>
    <scope>NUCLEOTIDE SEQUENCE</scope>
</reference>
<accession>A0A699HAN8</accession>
<sequence length="138" mass="16025">MLVAMPFHNLEFRDSNDSPFGIYIARRFPVNSETVELLTFTPPVRDSPEGVLVLVYWLLYPHSPKHQVFNPLDMPVICYFRLHNRSCIFAARSTSSKILEVVVDEVCKWNNTTTSVVRLLPNYIRALPEFYMTPFIKS</sequence>
<evidence type="ECO:0000313" key="1">
    <source>
        <dbReference type="EMBL" id="GEX75581.1"/>
    </source>
</evidence>
<proteinExistence type="predicted"/>
<dbReference type="EMBL" id="BKCJ010128024">
    <property type="protein sequence ID" value="GEX75581.1"/>
    <property type="molecule type" value="Genomic_DNA"/>
</dbReference>
<dbReference type="AlphaFoldDB" id="A0A699HAN8"/>
<protein>
    <submittedName>
        <fullName evidence="1">Uncharacterized protein</fullName>
    </submittedName>
</protein>
<organism evidence="1">
    <name type="scientific">Tanacetum cinerariifolium</name>
    <name type="common">Dalmatian daisy</name>
    <name type="synonym">Chrysanthemum cinerariifolium</name>
    <dbReference type="NCBI Taxonomy" id="118510"/>
    <lineage>
        <taxon>Eukaryota</taxon>
        <taxon>Viridiplantae</taxon>
        <taxon>Streptophyta</taxon>
        <taxon>Embryophyta</taxon>
        <taxon>Tracheophyta</taxon>
        <taxon>Spermatophyta</taxon>
        <taxon>Magnoliopsida</taxon>
        <taxon>eudicotyledons</taxon>
        <taxon>Gunneridae</taxon>
        <taxon>Pentapetalae</taxon>
        <taxon>asterids</taxon>
        <taxon>campanulids</taxon>
        <taxon>Asterales</taxon>
        <taxon>Asteraceae</taxon>
        <taxon>Asteroideae</taxon>
        <taxon>Anthemideae</taxon>
        <taxon>Anthemidinae</taxon>
        <taxon>Tanacetum</taxon>
    </lineage>
</organism>